<evidence type="ECO:0000256" key="1">
    <source>
        <dbReference type="PROSITE-ProRule" id="PRU01076"/>
    </source>
</evidence>
<dbReference type="SMART" id="SM00966">
    <property type="entry name" value="SpoVT_AbrB"/>
    <property type="match status" value="1"/>
</dbReference>
<reference evidence="3" key="1">
    <citation type="submission" date="2020-01" db="EMBL/GenBank/DDBJ databases">
        <authorList>
            <person name="Meier V. D."/>
            <person name="Meier V D."/>
        </authorList>
    </citation>
    <scope>NUCLEOTIDE SEQUENCE</scope>
    <source>
        <strain evidence="3">HLG_WM_MAG_09</strain>
    </source>
</reference>
<evidence type="ECO:0000259" key="2">
    <source>
        <dbReference type="PROSITE" id="PS51740"/>
    </source>
</evidence>
<dbReference type="GO" id="GO:0003677">
    <property type="term" value="F:DNA binding"/>
    <property type="evidence" value="ECO:0007669"/>
    <property type="project" value="UniProtKB-UniRule"/>
</dbReference>
<name>A0A6S6TEI5_9GAMM</name>
<proteinExistence type="predicted"/>
<keyword evidence="1 3" id="KW-0238">DNA-binding</keyword>
<protein>
    <submittedName>
        <fullName evidence="3">AbrB/MazE/SpoVT family DNA-binding domain-containing protein</fullName>
    </submittedName>
</protein>
<dbReference type="Pfam" id="PF04014">
    <property type="entry name" value="MazE_antitoxin"/>
    <property type="match status" value="1"/>
</dbReference>
<dbReference type="SUPFAM" id="SSF89447">
    <property type="entry name" value="AbrB/MazE/MraZ-like"/>
    <property type="match status" value="1"/>
</dbReference>
<sequence>MTHMATIGKSGRLVIPATLRKALGLNEGDGVTIAVKEGHIEISPVAVSIKKAQDLVKKHLKPEDDLVEMLFEERREAINNEH</sequence>
<dbReference type="NCBIfam" id="TIGR01439">
    <property type="entry name" value="lp_hng_hel_AbrB"/>
    <property type="match status" value="1"/>
</dbReference>
<accession>A0A6S6TEI5</accession>
<dbReference type="InterPro" id="IPR037914">
    <property type="entry name" value="SpoVT-AbrB_sf"/>
</dbReference>
<evidence type="ECO:0000313" key="3">
    <source>
        <dbReference type="EMBL" id="CAA6813801.1"/>
    </source>
</evidence>
<organism evidence="3">
    <name type="scientific">uncultured Thiotrichaceae bacterium</name>
    <dbReference type="NCBI Taxonomy" id="298394"/>
    <lineage>
        <taxon>Bacteria</taxon>
        <taxon>Pseudomonadati</taxon>
        <taxon>Pseudomonadota</taxon>
        <taxon>Gammaproteobacteria</taxon>
        <taxon>Thiotrichales</taxon>
        <taxon>Thiotrichaceae</taxon>
        <taxon>environmental samples</taxon>
    </lineage>
</organism>
<dbReference type="EMBL" id="CACVAT010000213">
    <property type="protein sequence ID" value="CAA6813801.1"/>
    <property type="molecule type" value="Genomic_DNA"/>
</dbReference>
<dbReference type="InterPro" id="IPR007159">
    <property type="entry name" value="SpoVT-AbrB_dom"/>
</dbReference>
<dbReference type="PROSITE" id="PS51740">
    <property type="entry name" value="SPOVT_ABRB"/>
    <property type="match status" value="1"/>
</dbReference>
<dbReference type="AlphaFoldDB" id="A0A6S6TEI5"/>
<gene>
    <name evidence="3" type="ORF">HELGO_WM35088</name>
</gene>
<feature type="domain" description="SpoVT-AbrB" evidence="2">
    <location>
        <begin position="2"/>
        <end position="47"/>
    </location>
</feature>
<dbReference type="Gene3D" id="2.10.260.10">
    <property type="match status" value="1"/>
</dbReference>